<dbReference type="Proteomes" id="UP000006443">
    <property type="component" value="Unassembled WGS sequence"/>
</dbReference>
<dbReference type="AlphaFoldDB" id="C0GI25"/>
<gene>
    <name evidence="2" type="ORF">DealDRAFT_2134</name>
</gene>
<evidence type="ECO:0000313" key="2">
    <source>
        <dbReference type="EMBL" id="EEG77099.1"/>
    </source>
</evidence>
<protein>
    <recommendedName>
        <fullName evidence="4">DUF4367 domain-containing protein</fullName>
    </recommendedName>
</protein>
<keyword evidence="3" id="KW-1185">Reference proteome</keyword>
<dbReference type="EMBL" id="ACJM01000010">
    <property type="protein sequence ID" value="EEG77099.1"/>
    <property type="molecule type" value="Genomic_DNA"/>
</dbReference>
<keyword evidence="1" id="KW-0812">Transmembrane</keyword>
<evidence type="ECO:0008006" key="4">
    <source>
        <dbReference type="Google" id="ProtNLM"/>
    </source>
</evidence>
<reference evidence="2 3" key="1">
    <citation type="submission" date="2009-02" db="EMBL/GenBank/DDBJ databases">
        <title>Sequencing of the draft genome and assembly of Dethiobacter alkaliphilus AHT 1.</title>
        <authorList>
            <consortium name="US DOE Joint Genome Institute (JGI-PGF)"/>
            <person name="Lucas S."/>
            <person name="Copeland A."/>
            <person name="Lapidus A."/>
            <person name="Glavina del Rio T."/>
            <person name="Dalin E."/>
            <person name="Tice H."/>
            <person name="Bruce D."/>
            <person name="Goodwin L."/>
            <person name="Pitluck S."/>
            <person name="Larimer F."/>
            <person name="Land M.L."/>
            <person name="Hauser L."/>
            <person name="Muyzer G."/>
        </authorList>
    </citation>
    <scope>NUCLEOTIDE SEQUENCE [LARGE SCALE GENOMIC DNA]</scope>
    <source>
        <strain evidence="2 3">AHT 1</strain>
    </source>
</reference>
<accession>C0GI25</accession>
<evidence type="ECO:0000313" key="3">
    <source>
        <dbReference type="Proteomes" id="UP000006443"/>
    </source>
</evidence>
<keyword evidence="1" id="KW-1133">Transmembrane helix</keyword>
<sequence length="235" mass="26751">MDPNCYNYDKKIKEGLDALASEVPVPDVVKAFDRHKRRREKKTWHYGVAVAAAILMFFIVGTASGPTQAFRGLVMETTSTMLTETSQLFQRSPSSENGVVEVIDDFKIKEIDTLSELKKEQDVSMFLPSDLDEDNFVFAEVVYSSNRLSSFEVEFVYSQEELLYMVLPTTTHARTFGTSVEMETVMVHDIEVLTFSHNQGWTLIEWHDGYYLHELSGNKDAEELLDIVLSQGLLN</sequence>
<name>C0GI25_DETAL</name>
<dbReference type="STRING" id="555088.DealDRAFT_2134"/>
<dbReference type="RefSeq" id="WP_008517270.1">
    <property type="nucleotide sequence ID" value="NZ_ACJM01000010.1"/>
</dbReference>
<evidence type="ECO:0000256" key="1">
    <source>
        <dbReference type="SAM" id="Phobius"/>
    </source>
</evidence>
<organism evidence="2 3">
    <name type="scientific">Dethiobacter alkaliphilus AHT 1</name>
    <dbReference type="NCBI Taxonomy" id="555088"/>
    <lineage>
        <taxon>Bacteria</taxon>
        <taxon>Bacillati</taxon>
        <taxon>Bacillota</taxon>
        <taxon>Dethiobacteria</taxon>
        <taxon>Dethiobacterales</taxon>
        <taxon>Dethiobacteraceae</taxon>
        <taxon>Dethiobacter</taxon>
    </lineage>
</organism>
<feature type="transmembrane region" description="Helical" evidence="1">
    <location>
        <begin position="44"/>
        <end position="63"/>
    </location>
</feature>
<proteinExistence type="predicted"/>
<comment type="caution">
    <text evidence="2">The sequence shown here is derived from an EMBL/GenBank/DDBJ whole genome shotgun (WGS) entry which is preliminary data.</text>
</comment>
<keyword evidence="1" id="KW-0472">Membrane</keyword>